<protein>
    <submittedName>
        <fullName evidence="2">Uncharacterized protein</fullName>
    </submittedName>
</protein>
<keyword evidence="1" id="KW-1133">Transmembrane helix</keyword>
<dbReference type="EMBL" id="CP019602">
    <property type="protein sequence ID" value="ARU15067.1"/>
    <property type="molecule type" value="Genomic_DNA"/>
</dbReference>
<sequence>MKEPQTSSARRFLVRFRDDGRASVNTIVALSLPVVIGAVGLAFDLNRGYGQRVMNQRVADMAALATAMEYQRDDAIDIDAVAGMIAFANGLQGASVDATLLTDYPEAGDSAIEVTVSRPIPFMLASVLGFSGSYTVSADSAAIVSSTAQYAAPCFLALDAGGASLVVNGGASINAPNCSVAAIGDLDQKGKSIAASDIISGSGSITLNSGSLVANTLRYGGSLNVPQWNSALPPAKDRHNVATALADPWANNTELGAAVAQIGDADPLPALSDPVTPNGKDFDFSWKPNSAAAAYRVGTSGDYVLPAGTYNIRKFTVGGDNKVTFASGSTITISGGFANGGGSKVDFGDSDVYVNGGFDTGSGGVTIGDGVLWIGSGTASFKGTNTKGDGDVVINGDVALGGGHYFVAGKGNHSFKSLTLGGGGNMLLGDGDLTVLEGIKINGNSELNAGDGEYNIGASKQGYAIKLEGSARLFMGDGAFSAHGDIDTQGGSGIVFGETNNHYIKGDLKIAGSAFFGPGRYTIDGDFENGTGGTTWPQTSTLNGEQYGAAGAGYDMAGRDVSFIASGTLKLAGGAKTKLLAASKSVLGGEIATLLFHSDTTSKASWTGGSNNVFGGAVHLPGTEVSMTGGNSTNGGGTCFMLIAGKIKAAGGAVAGSACVSSDGSSSGSGKTAVKLVK</sequence>
<organism evidence="2 3">
    <name type="scientific">Croceicoccus marinus</name>
    <dbReference type="NCBI Taxonomy" id="450378"/>
    <lineage>
        <taxon>Bacteria</taxon>
        <taxon>Pseudomonadati</taxon>
        <taxon>Pseudomonadota</taxon>
        <taxon>Alphaproteobacteria</taxon>
        <taxon>Sphingomonadales</taxon>
        <taxon>Erythrobacteraceae</taxon>
        <taxon>Croceicoccus</taxon>
    </lineage>
</organism>
<keyword evidence="1" id="KW-0812">Transmembrane</keyword>
<accession>A0A1Z1F8M1</accession>
<keyword evidence="3" id="KW-1185">Reference proteome</keyword>
<proteinExistence type="predicted"/>
<dbReference type="KEGG" id="cman:A9D14_01345"/>
<name>A0A1Z1F8M1_9SPHN</name>
<reference evidence="2 3" key="1">
    <citation type="submission" date="2017-01" db="EMBL/GenBank/DDBJ databases">
        <title>Complete genome sequence of esterase-producing bacterium Croceicoccus marinus E4A9.</title>
        <authorList>
            <person name="Wu Y.-H."/>
            <person name="Cheng H."/>
            <person name="Xu L."/>
            <person name="Huo Y.-Y."/>
            <person name="Wang C.-S."/>
            <person name="Xu X.-W."/>
        </authorList>
    </citation>
    <scope>NUCLEOTIDE SEQUENCE [LARGE SCALE GENOMIC DNA]</scope>
    <source>
        <strain evidence="2 3">E4A9</strain>
    </source>
</reference>
<keyword evidence="1" id="KW-0472">Membrane</keyword>
<evidence type="ECO:0000313" key="3">
    <source>
        <dbReference type="Proteomes" id="UP000195807"/>
    </source>
</evidence>
<evidence type="ECO:0000313" key="2">
    <source>
        <dbReference type="EMBL" id="ARU15067.1"/>
    </source>
</evidence>
<dbReference type="RefSeq" id="WP_066842312.1">
    <property type="nucleotide sequence ID" value="NZ_CP019602.1"/>
</dbReference>
<dbReference type="Proteomes" id="UP000195807">
    <property type="component" value="Chromosome"/>
</dbReference>
<dbReference type="STRING" id="450378.GCA_001661675_00271"/>
<gene>
    <name evidence="2" type="ORF">A9D14_01345</name>
</gene>
<dbReference type="AlphaFoldDB" id="A0A1Z1F8M1"/>
<feature type="transmembrane region" description="Helical" evidence="1">
    <location>
        <begin position="21"/>
        <end position="43"/>
    </location>
</feature>
<evidence type="ECO:0000256" key="1">
    <source>
        <dbReference type="SAM" id="Phobius"/>
    </source>
</evidence>
<dbReference type="OrthoDB" id="7418122at2"/>